<dbReference type="EMBL" id="BMVB01000013">
    <property type="protein sequence ID" value="GHC58487.1"/>
    <property type="molecule type" value="Genomic_DNA"/>
</dbReference>
<accession>A0A918TVH4</accession>
<proteinExistence type="predicted"/>
<feature type="transmembrane region" description="Helical" evidence="2">
    <location>
        <begin position="199"/>
        <end position="221"/>
    </location>
</feature>
<keyword evidence="2" id="KW-0812">Transmembrane</keyword>
<dbReference type="Pfam" id="PF14219">
    <property type="entry name" value="DUF4328"/>
    <property type="match status" value="1"/>
</dbReference>
<evidence type="ECO:0000256" key="1">
    <source>
        <dbReference type="SAM" id="MobiDB-lite"/>
    </source>
</evidence>
<reference evidence="4" key="1">
    <citation type="journal article" date="2014" name="Int. J. Syst. Evol. Microbiol.">
        <title>Complete genome sequence of Corynebacterium casei LMG S-19264T (=DSM 44701T), isolated from a smear-ripened cheese.</title>
        <authorList>
            <consortium name="US DOE Joint Genome Institute (JGI-PGF)"/>
            <person name="Walter F."/>
            <person name="Albersmeier A."/>
            <person name="Kalinowski J."/>
            <person name="Ruckert C."/>
        </authorList>
    </citation>
    <scope>NUCLEOTIDE SEQUENCE</scope>
    <source>
        <strain evidence="4">JCM 4633</strain>
    </source>
</reference>
<protein>
    <recommendedName>
        <fullName evidence="3">DUF4328 domain-containing protein</fullName>
    </recommendedName>
</protein>
<dbReference type="AlphaFoldDB" id="A0A918TVH4"/>
<evidence type="ECO:0000313" key="5">
    <source>
        <dbReference type="Proteomes" id="UP000646244"/>
    </source>
</evidence>
<organism evidence="4 5">
    <name type="scientific">Streptomyces cinnamoneus</name>
    <name type="common">Streptoverticillium cinnamoneum</name>
    <dbReference type="NCBI Taxonomy" id="53446"/>
    <lineage>
        <taxon>Bacteria</taxon>
        <taxon>Bacillati</taxon>
        <taxon>Actinomycetota</taxon>
        <taxon>Actinomycetes</taxon>
        <taxon>Kitasatosporales</taxon>
        <taxon>Streptomycetaceae</taxon>
        <taxon>Streptomyces</taxon>
        <taxon>Streptomyces cinnamoneus group</taxon>
    </lineage>
</organism>
<feature type="transmembrane region" description="Helical" evidence="2">
    <location>
        <begin position="65"/>
        <end position="84"/>
    </location>
</feature>
<keyword evidence="2" id="KW-1133">Transmembrane helix</keyword>
<evidence type="ECO:0000313" key="4">
    <source>
        <dbReference type="EMBL" id="GHC58487.1"/>
    </source>
</evidence>
<feature type="compositionally biased region" description="Pro residues" evidence="1">
    <location>
        <begin position="327"/>
        <end position="351"/>
    </location>
</feature>
<dbReference type="Proteomes" id="UP000646244">
    <property type="component" value="Unassembled WGS sequence"/>
</dbReference>
<feature type="transmembrane region" description="Helical" evidence="2">
    <location>
        <begin position="155"/>
        <end position="172"/>
    </location>
</feature>
<name>A0A918TVH4_STRCJ</name>
<feature type="transmembrane region" description="Helical" evidence="2">
    <location>
        <begin position="242"/>
        <end position="267"/>
    </location>
</feature>
<gene>
    <name evidence="4" type="ORF">GCM10010507_38970</name>
</gene>
<reference evidence="4" key="2">
    <citation type="submission" date="2020-09" db="EMBL/GenBank/DDBJ databases">
        <authorList>
            <person name="Sun Q."/>
            <person name="Ohkuma M."/>
        </authorList>
    </citation>
    <scope>NUCLEOTIDE SEQUENCE</scope>
    <source>
        <strain evidence="4">JCM 4633</strain>
    </source>
</reference>
<feature type="domain" description="DUF4328" evidence="3">
    <location>
        <begin position="104"/>
        <end position="271"/>
    </location>
</feature>
<sequence length="360" mass="37833">MYPCGHCRAAAVGPDGRCAACGAYQQPVGVGAPAAAYPYPYPGAPGMMPAGMPVGGVDLRRGVRIALTVLLSLAMAVLLLLIAARGEQRGALDEILRDGLTSTARDRIDDADGFYAAMVGLYSLVLIATAVLWVIWFRRMRLNAEAFAPGTHRFGSGWAVGSWFTPVVNLWFPKQMANDIYRASAPAGPQSAPKGLLNAWWTLWLTAGGFSIVGSIMFAVAERRLKTRRYVFSSAREDVESLKTALSVSTLALVLYIVAALLALLVVRQLSKLQEQRALAGPLGVPPMGGVPMGGVPAPGMPGMPGMPYGAPAAPPAPAAGWAPVQQQPPMPQQPPGTPYGQPPQGPPPQNPFGNGPQGY</sequence>
<feature type="region of interest" description="Disordered" evidence="1">
    <location>
        <begin position="308"/>
        <end position="360"/>
    </location>
</feature>
<feature type="transmembrane region" description="Helical" evidence="2">
    <location>
        <begin position="114"/>
        <end position="135"/>
    </location>
</feature>
<evidence type="ECO:0000256" key="2">
    <source>
        <dbReference type="SAM" id="Phobius"/>
    </source>
</evidence>
<evidence type="ECO:0000259" key="3">
    <source>
        <dbReference type="Pfam" id="PF14219"/>
    </source>
</evidence>
<dbReference type="InterPro" id="IPR025565">
    <property type="entry name" value="DUF4328"/>
</dbReference>
<keyword evidence="2" id="KW-0472">Membrane</keyword>
<comment type="caution">
    <text evidence="4">The sequence shown here is derived from an EMBL/GenBank/DDBJ whole genome shotgun (WGS) entry which is preliminary data.</text>
</comment>